<proteinExistence type="predicted"/>
<reference evidence="2" key="1">
    <citation type="submission" date="2017-09" db="EMBL/GenBank/DDBJ databases">
        <title>Depth-based differentiation of microbial function through sediment-hosted aquifers and enrichment of novel symbionts in the deep terrestrial subsurface.</title>
        <authorList>
            <person name="Probst A.J."/>
            <person name="Ladd B."/>
            <person name="Jarett J.K."/>
            <person name="Geller-Mcgrath D.E."/>
            <person name="Sieber C.M.K."/>
            <person name="Emerson J.B."/>
            <person name="Anantharaman K."/>
            <person name="Thomas B.C."/>
            <person name="Malmstrom R."/>
            <person name="Stieglmeier M."/>
            <person name="Klingl A."/>
            <person name="Woyke T."/>
            <person name="Ryan C.M."/>
            <person name="Banfield J.F."/>
        </authorList>
    </citation>
    <scope>NUCLEOTIDE SEQUENCE [LARGE SCALE GENOMIC DNA]</scope>
</reference>
<name>A0A2M8ETL6_9BACT</name>
<accession>A0A2M8ETL6</accession>
<gene>
    <name evidence="1" type="ORF">CO054_00115</name>
</gene>
<evidence type="ECO:0000313" key="2">
    <source>
        <dbReference type="Proteomes" id="UP000229816"/>
    </source>
</evidence>
<protein>
    <submittedName>
        <fullName evidence="1">Uncharacterized protein</fullName>
    </submittedName>
</protein>
<dbReference type="EMBL" id="PFSF01000003">
    <property type="protein sequence ID" value="PJC28454.1"/>
    <property type="molecule type" value="Genomic_DNA"/>
</dbReference>
<dbReference type="Proteomes" id="UP000229816">
    <property type="component" value="Unassembled WGS sequence"/>
</dbReference>
<organism evidence="1 2">
    <name type="scientific">Candidatus Shapirobacteria bacterium CG_4_9_14_0_2_um_filter_39_11</name>
    <dbReference type="NCBI Taxonomy" id="1974478"/>
    <lineage>
        <taxon>Bacteria</taxon>
        <taxon>Candidatus Shapironibacteriota</taxon>
    </lineage>
</organism>
<evidence type="ECO:0000313" key="1">
    <source>
        <dbReference type="EMBL" id="PJC28454.1"/>
    </source>
</evidence>
<dbReference type="AlphaFoldDB" id="A0A2M8ETL6"/>
<sequence length="117" mass="13430">MPIPPEISPGLPQTEIRERVKGRERFATVETHLPGVLLRTEPYMEVDILKKTIGKLYNLARAYAERKFRINELGDQQKEADPEIKGLAQNHEGLRGIQSEEDNFVLSVFPREIVTFD</sequence>
<feature type="non-terminal residue" evidence="1">
    <location>
        <position position="117"/>
    </location>
</feature>
<comment type="caution">
    <text evidence="1">The sequence shown here is derived from an EMBL/GenBank/DDBJ whole genome shotgun (WGS) entry which is preliminary data.</text>
</comment>